<dbReference type="Pfam" id="PF00348">
    <property type="entry name" value="polyprenyl_synt"/>
    <property type="match status" value="1"/>
</dbReference>
<reference evidence="2 3" key="1">
    <citation type="submission" date="2016-10" db="EMBL/GenBank/DDBJ databases">
        <authorList>
            <person name="de Groot N.N."/>
        </authorList>
    </citation>
    <scope>NUCLEOTIDE SEQUENCE [LARGE SCALE GENOMIC DNA]</scope>
    <source>
        <strain evidence="2 3">DSM 43067</strain>
    </source>
</reference>
<dbReference type="STRING" id="1993.SAMN04489713_101953"/>
<protein>
    <submittedName>
        <fullName evidence="2">Polyprenyl synthetase</fullName>
    </submittedName>
</protein>
<dbReference type="InterPro" id="IPR000092">
    <property type="entry name" value="Polyprenyl_synt"/>
</dbReference>
<proteinExistence type="inferred from homology"/>
<gene>
    <name evidence="2" type="ORF">SAMN04489713_101953</name>
</gene>
<dbReference type="EMBL" id="FOVH01000001">
    <property type="protein sequence ID" value="SFN27555.1"/>
    <property type="molecule type" value="Genomic_DNA"/>
</dbReference>
<dbReference type="eggNOG" id="COG0142">
    <property type="taxonomic scope" value="Bacteria"/>
</dbReference>
<sequence>MDEGVFGRVAQERAIAEVEAEMARLCELLAEGLAMGLDEGREMVGGAMSEFLVEFFDLVRAKGSRPGVKGMITLPLLVHGAETGDPAPAAPVAVIHLLWWASARYLDDLTDAASAEGAASRTVEAPAAGKKILTALAVGGQLPGRIIAGLPAGAAVRAALADEVSRGWLDAVDGQLRDLTERPPVASPGSVLRGYERKTGAPYAMAAASAACLAGVGGRRVDGWRAYGRALGVLRQLVNDQRDLASGRHEDLANGTATYLLVHLLAALPAARRREALALHAAARRSASARAELTAWMLDDEIIESYAASVAPLVERAHGLLDGLGGDPGCVRELHRLVDETAGHLPRFRLAVA</sequence>
<evidence type="ECO:0000313" key="3">
    <source>
        <dbReference type="Proteomes" id="UP000183413"/>
    </source>
</evidence>
<comment type="similarity">
    <text evidence="1">Belongs to the FPP/GGPP synthase family.</text>
</comment>
<accession>A0A1I4XNZ6</accession>
<dbReference type="GO" id="GO:0004659">
    <property type="term" value="F:prenyltransferase activity"/>
    <property type="evidence" value="ECO:0007669"/>
    <property type="project" value="InterPro"/>
</dbReference>
<dbReference type="RefSeq" id="WP_075019981.1">
    <property type="nucleotide sequence ID" value="NZ_FOVH01000001.1"/>
</dbReference>
<keyword evidence="3" id="KW-1185">Reference proteome</keyword>
<dbReference type="InterPro" id="IPR008949">
    <property type="entry name" value="Isoprenoid_synthase_dom_sf"/>
</dbReference>
<dbReference type="SUPFAM" id="SSF48576">
    <property type="entry name" value="Terpenoid synthases"/>
    <property type="match status" value="1"/>
</dbReference>
<evidence type="ECO:0000313" key="2">
    <source>
        <dbReference type="EMBL" id="SFN27555.1"/>
    </source>
</evidence>
<dbReference type="InParanoid" id="A0A1I4XNZ6"/>
<dbReference type="AlphaFoldDB" id="A0A1I4XNZ6"/>
<dbReference type="Gene3D" id="1.10.600.10">
    <property type="entry name" value="Farnesyl Diphosphate Synthase"/>
    <property type="match status" value="1"/>
</dbReference>
<organism evidence="2 3">
    <name type="scientific">Actinomadura madurae</name>
    <dbReference type="NCBI Taxonomy" id="1993"/>
    <lineage>
        <taxon>Bacteria</taxon>
        <taxon>Bacillati</taxon>
        <taxon>Actinomycetota</taxon>
        <taxon>Actinomycetes</taxon>
        <taxon>Streptosporangiales</taxon>
        <taxon>Thermomonosporaceae</taxon>
        <taxon>Actinomadura</taxon>
    </lineage>
</organism>
<name>A0A1I4XNZ6_9ACTN</name>
<dbReference type="GO" id="GO:0008299">
    <property type="term" value="P:isoprenoid biosynthetic process"/>
    <property type="evidence" value="ECO:0007669"/>
    <property type="project" value="InterPro"/>
</dbReference>
<keyword evidence="1" id="KW-0808">Transferase</keyword>
<evidence type="ECO:0000256" key="1">
    <source>
        <dbReference type="RuleBase" id="RU004466"/>
    </source>
</evidence>
<dbReference type="Proteomes" id="UP000183413">
    <property type="component" value="Unassembled WGS sequence"/>
</dbReference>